<accession>A0A242M736</accession>
<name>A0A242M736_CABSO</name>
<dbReference type="InterPro" id="IPR013325">
    <property type="entry name" value="RNA_pol_sigma_r2"/>
</dbReference>
<keyword evidence="4" id="KW-0804">Transcription</keyword>
<dbReference type="InterPro" id="IPR013324">
    <property type="entry name" value="RNA_pol_sigma_r3/r4-like"/>
</dbReference>
<dbReference type="Pfam" id="PF08281">
    <property type="entry name" value="Sigma70_r4_2"/>
    <property type="match status" value="1"/>
</dbReference>
<dbReference type="AlphaFoldDB" id="A0A242M736"/>
<dbReference type="InterPro" id="IPR039425">
    <property type="entry name" value="RNA_pol_sigma-70-like"/>
</dbReference>
<proteinExistence type="inferred from homology"/>
<dbReference type="SUPFAM" id="SSF88946">
    <property type="entry name" value="Sigma2 domain of RNA polymerase sigma factors"/>
    <property type="match status" value="1"/>
</dbReference>
<dbReference type="InterPro" id="IPR036388">
    <property type="entry name" value="WH-like_DNA-bd_sf"/>
</dbReference>
<evidence type="ECO:0000313" key="7">
    <source>
        <dbReference type="EMBL" id="OTP67078.1"/>
    </source>
</evidence>
<protein>
    <submittedName>
        <fullName evidence="7">RNA polymerase sigma-54 factor RpoN</fullName>
    </submittedName>
</protein>
<dbReference type="GO" id="GO:0003677">
    <property type="term" value="F:DNA binding"/>
    <property type="evidence" value="ECO:0007669"/>
    <property type="project" value="InterPro"/>
</dbReference>
<feature type="domain" description="PhyR sigma2" evidence="6">
    <location>
        <begin position="2"/>
        <end position="54"/>
    </location>
</feature>
<dbReference type="SUPFAM" id="SSF88659">
    <property type="entry name" value="Sigma3 and sigma4 domains of RNA polymerase sigma factors"/>
    <property type="match status" value="1"/>
</dbReference>
<dbReference type="InterPro" id="IPR053866">
    <property type="entry name" value="PhyR_sigma2"/>
</dbReference>
<dbReference type="InterPro" id="IPR013249">
    <property type="entry name" value="RNA_pol_sigma70_r4_t2"/>
</dbReference>
<dbReference type="GO" id="GO:0006352">
    <property type="term" value="P:DNA-templated transcription initiation"/>
    <property type="evidence" value="ECO:0007669"/>
    <property type="project" value="InterPro"/>
</dbReference>
<evidence type="ECO:0000259" key="6">
    <source>
        <dbReference type="Pfam" id="PF22029"/>
    </source>
</evidence>
<dbReference type="InterPro" id="IPR014284">
    <property type="entry name" value="RNA_pol_sigma-70_dom"/>
</dbReference>
<keyword evidence="3" id="KW-0731">Sigma factor</keyword>
<comment type="caution">
    <text evidence="7">The sequence shown here is derived from an EMBL/GenBank/DDBJ whole genome shotgun (WGS) entry which is preliminary data.</text>
</comment>
<dbReference type="Proteomes" id="UP000194546">
    <property type="component" value="Unassembled WGS sequence"/>
</dbReference>
<dbReference type="PANTHER" id="PTHR43133:SF25">
    <property type="entry name" value="RNA POLYMERASE SIGMA FACTOR RFAY-RELATED"/>
    <property type="match status" value="1"/>
</dbReference>
<sequence length="169" mass="19126">MDHVPRLRRYARALIRNHDLADDLVQDTLQRALQRLEQFERNTDLRAWLFTIMHNLFANQRRHASMHAVHVSVDDEGVPETEFAVAANQTHRLEVRDLDAALQMLSIEQRQVVLLIGLEEMSYTDAAFALDIPVGTVMSRLSRGRERLRVLMMGKNAGRAASTAGVAVG</sequence>
<dbReference type="NCBIfam" id="TIGR02937">
    <property type="entry name" value="sigma70-ECF"/>
    <property type="match status" value="1"/>
</dbReference>
<dbReference type="Pfam" id="PF22029">
    <property type="entry name" value="PhyR_sigma2"/>
    <property type="match status" value="1"/>
</dbReference>
<keyword evidence="2" id="KW-0805">Transcription regulation</keyword>
<comment type="similarity">
    <text evidence="1">Belongs to the sigma-70 factor family. ECF subfamily.</text>
</comment>
<dbReference type="EMBL" id="NBTY01000198">
    <property type="protein sequence ID" value="OTP67078.1"/>
    <property type="molecule type" value="Genomic_DNA"/>
</dbReference>
<evidence type="ECO:0000256" key="3">
    <source>
        <dbReference type="ARBA" id="ARBA00023082"/>
    </source>
</evidence>
<feature type="domain" description="RNA polymerase sigma factor 70 region 4 type 2" evidence="5">
    <location>
        <begin position="97"/>
        <end position="148"/>
    </location>
</feature>
<dbReference type="Gene3D" id="1.10.1740.10">
    <property type="match status" value="1"/>
</dbReference>
<evidence type="ECO:0000256" key="4">
    <source>
        <dbReference type="ARBA" id="ARBA00023163"/>
    </source>
</evidence>
<evidence type="ECO:0000256" key="1">
    <source>
        <dbReference type="ARBA" id="ARBA00010641"/>
    </source>
</evidence>
<evidence type="ECO:0000259" key="5">
    <source>
        <dbReference type="Pfam" id="PF08281"/>
    </source>
</evidence>
<evidence type="ECO:0000313" key="8">
    <source>
        <dbReference type="Proteomes" id="UP000194546"/>
    </source>
</evidence>
<dbReference type="Gene3D" id="1.10.10.10">
    <property type="entry name" value="Winged helix-like DNA-binding domain superfamily/Winged helix DNA-binding domain"/>
    <property type="match status" value="1"/>
</dbReference>
<gene>
    <name evidence="7" type="ORF">PAMC26510_32035</name>
</gene>
<organism evidence="7 8">
    <name type="scientific">Caballeronia sordidicola</name>
    <name type="common">Burkholderia sordidicola</name>
    <dbReference type="NCBI Taxonomy" id="196367"/>
    <lineage>
        <taxon>Bacteria</taxon>
        <taxon>Pseudomonadati</taxon>
        <taxon>Pseudomonadota</taxon>
        <taxon>Betaproteobacteria</taxon>
        <taxon>Burkholderiales</taxon>
        <taxon>Burkholderiaceae</taxon>
        <taxon>Caballeronia</taxon>
    </lineage>
</organism>
<evidence type="ECO:0000256" key="2">
    <source>
        <dbReference type="ARBA" id="ARBA00023015"/>
    </source>
</evidence>
<dbReference type="PANTHER" id="PTHR43133">
    <property type="entry name" value="RNA POLYMERASE ECF-TYPE SIGMA FACTO"/>
    <property type="match status" value="1"/>
</dbReference>
<reference evidence="7 8" key="1">
    <citation type="submission" date="2017-03" db="EMBL/GenBank/DDBJ databases">
        <title>Genome analysis of strain PAMC 26510.</title>
        <authorList>
            <person name="Oh H.-M."/>
            <person name="Yang J.-A."/>
        </authorList>
    </citation>
    <scope>NUCLEOTIDE SEQUENCE [LARGE SCALE GENOMIC DNA]</scope>
    <source>
        <strain evidence="7 8">PAMC 26510</strain>
    </source>
</reference>
<dbReference type="CDD" id="cd06171">
    <property type="entry name" value="Sigma70_r4"/>
    <property type="match status" value="1"/>
</dbReference>
<dbReference type="GO" id="GO:0016987">
    <property type="term" value="F:sigma factor activity"/>
    <property type="evidence" value="ECO:0007669"/>
    <property type="project" value="UniProtKB-KW"/>
</dbReference>